<organism evidence="1 2">
    <name type="scientific">Commensalibacter oyaizuii</name>
    <dbReference type="NCBI Taxonomy" id="3043873"/>
    <lineage>
        <taxon>Bacteria</taxon>
        <taxon>Pseudomonadati</taxon>
        <taxon>Pseudomonadota</taxon>
        <taxon>Alphaproteobacteria</taxon>
        <taxon>Acetobacterales</taxon>
        <taxon>Acetobacteraceae</taxon>
    </lineage>
</organism>
<gene>
    <name evidence="1" type="ORF">QJV27_06965</name>
</gene>
<accession>A0ABT6Q1W8</accession>
<name>A0ABT6Q1W8_9PROT</name>
<dbReference type="RefSeq" id="WP_281448213.1">
    <property type="nucleotide sequence ID" value="NZ_JASBAO010000001.1"/>
</dbReference>
<sequence>MLQKDIDFVRTRLFSGDESAITNYKNFYKASTEQERRACEINAQGFFNKTAYEKIIN</sequence>
<protein>
    <submittedName>
        <fullName evidence="1">Uncharacterized protein</fullName>
    </submittedName>
</protein>
<evidence type="ECO:0000313" key="1">
    <source>
        <dbReference type="EMBL" id="MDI2091108.1"/>
    </source>
</evidence>
<dbReference type="EMBL" id="JASBAO010000001">
    <property type="protein sequence ID" value="MDI2091108.1"/>
    <property type="molecule type" value="Genomic_DNA"/>
</dbReference>
<evidence type="ECO:0000313" key="2">
    <source>
        <dbReference type="Proteomes" id="UP001431634"/>
    </source>
</evidence>
<proteinExistence type="predicted"/>
<dbReference type="Proteomes" id="UP001431634">
    <property type="component" value="Unassembled WGS sequence"/>
</dbReference>
<keyword evidence="2" id="KW-1185">Reference proteome</keyword>
<reference evidence="1" key="1">
    <citation type="submission" date="2023-05" db="EMBL/GenBank/DDBJ databases">
        <title>Whole genome sequence of Commensalibacter sp.</title>
        <authorList>
            <person name="Charoenyingcharoen P."/>
            <person name="Yukphan P."/>
        </authorList>
    </citation>
    <scope>NUCLEOTIDE SEQUENCE</scope>
    <source>
        <strain evidence="1">TBRC 16381</strain>
    </source>
</reference>
<comment type="caution">
    <text evidence="1">The sequence shown here is derived from an EMBL/GenBank/DDBJ whole genome shotgun (WGS) entry which is preliminary data.</text>
</comment>